<dbReference type="InterPro" id="IPR058533">
    <property type="entry name" value="Cation_efflux_TM"/>
</dbReference>
<dbReference type="NCBIfam" id="NF033827">
    <property type="entry name" value="CDF_efflux_DmeF"/>
    <property type="match status" value="1"/>
</dbReference>
<keyword evidence="4 8" id="KW-1133">Transmembrane helix</keyword>
<keyword evidence="11" id="KW-1185">Reference proteome</keyword>
<proteinExistence type="predicted"/>
<evidence type="ECO:0000256" key="8">
    <source>
        <dbReference type="SAM" id="Phobius"/>
    </source>
</evidence>
<dbReference type="SUPFAM" id="SSF161111">
    <property type="entry name" value="Cation efflux protein transmembrane domain-like"/>
    <property type="match status" value="1"/>
</dbReference>
<evidence type="ECO:0000256" key="6">
    <source>
        <dbReference type="ARBA" id="ARBA00023136"/>
    </source>
</evidence>
<accession>A0A4R3P1J1</accession>
<evidence type="ECO:0000256" key="1">
    <source>
        <dbReference type="ARBA" id="ARBA00004141"/>
    </source>
</evidence>
<dbReference type="InterPro" id="IPR027469">
    <property type="entry name" value="Cation_efflux_TMD_sf"/>
</dbReference>
<evidence type="ECO:0000259" key="9">
    <source>
        <dbReference type="Pfam" id="PF01545"/>
    </source>
</evidence>
<dbReference type="GO" id="GO:0005385">
    <property type="term" value="F:zinc ion transmembrane transporter activity"/>
    <property type="evidence" value="ECO:0007669"/>
    <property type="project" value="InterPro"/>
</dbReference>
<keyword evidence="3 8" id="KW-0812">Transmembrane</keyword>
<dbReference type="GO" id="GO:0016020">
    <property type="term" value="C:membrane"/>
    <property type="evidence" value="ECO:0007669"/>
    <property type="project" value="UniProtKB-SubCell"/>
</dbReference>
<dbReference type="PANTHER" id="PTHR45755">
    <property type="match status" value="1"/>
</dbReference>
<organism evidence="10 11">
    <name type="scientific">Martelella mediterranea</name>
    <dbReference type="NCBI Taxonomy" id="293089"/>
    <lineage>
        <taxon>Bacteria</taxon>
        <taxon>Pseudomonadati</taxon>
        <taxon>Pseudomonadota</taxon>
        <taxon>Alphaproteobacteria</taxon>
        <taxon>Hyphomicrobiales</taxon>
        <taxon>Aurantimonadaceae</taxon>
        <taxon>Martelella</taxon>
    </lineage>
</organism>
<dbReference type="AlphaFoldDB" id="A0A4R3P1J1"/>
<feature type="transmembrane region" description="Helical" evidence="8">
    <location>
        <begin position="145"/>
        <end position="168"/>
    </location>
</feature>
<dbReference type="RefSeq" id="WP_132308565.1">
    <property type="nucleotide sequence ID" value="NZ_SMAR01000003.1"/>
</dbReference>
<keyword evidence="5" id="KW-0406">Ion transport</keyword>
<evidence type="ECO:0000256" key="7">
    <source>
        <dbReference type="SAM" id="MobiDB-lite"/>
    </source>
</evidence>
<dbReference type="PANTHER" id="PTHR45755:SF4">
    <property type="entry name" value="ZINC TRANSPORTER 7"/>
    <property type="match status" value="1"/>
</dbReference>
<feature type="transmembrane region" description="Helical" evidence="8">
    <location>
        <begin position="198"/>
        <end position="218"/>
    </location>
</feature>
<dbReference type="GO" id="GO:0006882">
    <property type="term" value="P:intracellular zinc ion homeostasis"/>
    <property type="evidence" value="ECO:0007669"/>
    <property type="project" value="InterPro"/>
</dbReference>
<dbReference type="InterPro" id="IPR002524">
    <property type="entry name" value="Cation_efflux"/>
</dbReference>
<protein>
    <submittedName>
        <fullName evidence="10">Cation diffusion facilitator family transporter</fullName>
    </submittedName>
</protein>
<feature type="transmembrane region" description="Helical" evidence="8">
    <location>
        <begin position="115"/>
        <end position="133"/>
    </location>
</feature>
<evidence type="ECO:0000256" key="4">
    <source>
        <dbReference type="ARBA" id="ARBA00022989"/>
    </source>
</evidence>
<dbReference type="NCBIfam" id="TIGR01297">
    <property type="entry name" value="CDF"/>
    <property type="match status" value="1"/>
</dbReference>
<gene>
    <name evidence="10" type="ORF">EDC90_1003129</name>
</gene>
<evidence type="ECO:0000256" key="3">
    <source>
        <dbReference type="ARBA" id="ARBA00022692"/>
    </source>
</evidence>
<evidence type="ECO:0000313" key="10">
    <source>
        <dbReference type="EMBL" id="TCT43119.1"/>
    </source>
</evidence>
<evidence type="ECO:0000313" key="11">
    <source>
        <dbReference type="Proteomes" id="UP000295097"/>
    </source>
</evidence>
<evidence type="ECO:0000256" key="2">
    <source>
        <dbReference type="ARBA" id="ARBA00022448"/>
    </source>
</evidence>
<dbReference type="OrthoDB" id="271709at2"/>
<dbReference type="Proteomes" id="UP000295097">
    <property type="component" value="Unassembled WGS sequence"/>
</dbReference>
<keyword evidence="2" id="KW-0813">Transport</keyword>
<feature type="transmembrane region" description="Helical" evidence="8">
    <location>
        <begin position="77"/>
        <end position="95"/>
    </location>
</feature>
<keyword evidence="6 8" id="KW-0472">Membrane</keyword>
<comment type="caution">
    <text evidence="10">The sequence shown here is derived from an EMBL/GenBank/DDBJ whole genome shotgun (WGS) entry which is preliminary data.</text>
</comment>
<comment type="subcellular location">
    <subcellularLocation>
        <location evidence="1">Membrane</location>
        <topology evidence="1">Multi-pass membrane protein</topology>
    </subcellularLocation>
</comment>
<dbReference type="EMBL" id="SMAR01000003">
    <property type="protein sequence ID" value="TCT43119.1"/>
    <property type="molecule type" value="Genomic_DNA"/>
</dbReference>
<dbReference type="Pfam" id="PF01545">
    <property type="entry name" value="Cation_efflux"/>
    <property type="match status" value="1"/>
</dbReference>
<feature type="domain" description="Cation efflux protein transmembrane" evidence="9">
    <location>
        <begin position="47"/>
        <end position="255"/>
    </location>
</feature>
<dbReference type="InterPro" id="IPR045316">
    <property type="entry name" value="Msc2-like"/>
</dbReference>
<feature type="region of interest" description="Disordered" evidence="7">
    <location>
        <begin position="1"/>
        <end position="23"/>
    </location>
</feature>
<dbReference type="Gene3D" id="1.20.1510.10">
    <property type="entry name" value="Cation efflux protein transmembrane domain"/>
    <property type="match status" value="1"/>
</dbReference>
<sequence length="329" mass="36118">MTRSPQEHHHHTHNDRHPHDHDHIPLAGDHDHAFLGDNHARNEKRTWLVIAITATMMVIEIVSGTLFGSMALLADGWHMSTHAAAMLIAALAYLYARRNVDNPRFTFGTGKVGDLAAFGSAVVLALVALLIGWESLVRLTSPVSINFSDAILVACIGLVVNVVCAWLLHEDHGHDHGHSHSHGHHHDHGKQDHNLRAAYLHVLADALTSVLAIVALSLGRLWGWSFLDPVMGIVGALVIARWSWTLIRDTGAILVDYNRIDNALEPEIRAIVEAEGAHVQDLHLWYLGPGHHAAIVSIVSEQPHPVAFYKEKLASLHGLSHLTIEVESA</sequence>
<reference evidence="10 11" key="1">
    <citation type="submission" date="2019-03" db="EMBL/GenBank/DDBJ databases">
        <title>Freshwater and sediment microbial communities from various areas in North America, analyzing microbe dynamics in response to fracking.</title>
        <authorList>
            <person name="Lamendella R."/>
        </authorList>
    </citation>
    <scope>NUCLEOTIDE SEQUENCE [LARGE SCALE GENOMIC DNA]</scope>
    <source>
        <strain evidence="10 11">175.2</strain>
    </source>
</reference>
<feature type="transmembrane region" description="Helical" evidence="8">
    <location>
        <begin position="224"/>
        <end position="244"/>
    </location>
</feature>
<name>A0A4R3P1J1_9HYPH</name>
<evidence type="ECO:0000256" key="5">
    <source>
        <dbReference type="ARBA" id="ARBA00023065"/>
    </source>
</evidence>
<feature type="transmembrane region" description="Helical" evidence="8">
    <location>
        <begin position="47"/>
        <end position="71"/>
    </location>
</feature>